<comment type="caution">
    <text evidence="1">The sequence shown here is derived from an EMBL/GenBank/DDBJ whole genome shotgun (WGS) entry which is preliminary data.</text>
</comment>
<sequence length="132" mass="15144">MSARVKAGHRLVKHEVLRLHGDDAGERDAALLAAAQFKRRFFARLVNVEIDELERLDHARVDLVLRQAHIARTKCHVFKYRLFKKLVLGILEYDANLLAHLYAAFFIGNVKVVDAHTAARGQQQAVEMLYER</sequence>
<dbReference type="AlphaFoldDB" id="A0A645J4E7"/>
<dbReference type="EMBL" id="VSSQ01130245">
    <property type="protein sequence ID" value="MPN58010.1"/>
    <property type="molecule type" value="Genomic_DNA"/>
</dbReference>
<organism evidence="1">
    <name type="scientific">bioreactor metagenome</name>
    <dbReference type="NCBI Taxonomy" id="1076179"/>
    <lineage>
        <taxon>unclassified sequences</taxon>
        <taxon>metagenomes</taxon>
        <taxon>ecological metagenomes</taxon>
    </lineage>
</organism>
<dbReference type="AntiFam" id="ANF00095">
    <property type="entry name" value="Shadow ORF (opposite ABC transporters)"/>
</dbReference>
<evidence type="ECO:0000313" key="1">
    <source>
        <dbReference type="EMBL" id="MPN58010.1"/>
    </source>
</evidence>
<proteinExistence type="predicted"/>
<reference evidence="1" key="1">
    <citation type="submission" date="2019-08" db="EMBL/GenBank/DDBJ databases">
        <authorList>
            <person name="Kucharzyk K."/>
            <person name="Murdoch R.W."/>
            <person name="Higgins S."/>
            <person name="Loffler F."/>
        </authorList>
    </citation>
    <scope>NUCLEOTIDE SEQUENCE</scope>
</reference>
<protein>
    <submittedName>
        <fullName evidence="1">Uncharacterized protein</fullName>
    </submittedName>
</protein>
<gene>
    <name evidence="1" type="ORF">SDC9_205706</name>
</gene>
<name>A0A645J4E7_9ZZZZ</name>
<accession>A0A645J4E7</accession>